<dbReference type="AlphaFoldDB" id="A0A2V5JHW0"/>
<evidence type="ECO:0000313" key="1">
    <source>
        <dbReference type="EMBL" id="PYI36316.1"/>
    </source>
</evidence>
<evidence type="ECO:0000313" key="2">
    <source>
        <dbReference type="Proteomes" id="UP000248817"/>
    </source>
</evidence>
<reference evidence="1 2" key="1">
    <citation type="submission" date="2018-02" db="EMBL/GenBank/DDBJ databases">
        <title>The genomes of Aspergillus section Nigri reveals drivers in fungal speciation.</title>
        <authorList>
            <consortium name="DOE Joint Genome Institute"/>
            <person name="Vesth T.C."/>
            <person name="Nybo J."/>
            <person name="Theobald S."/>
            <person name="Brandl J."/>
            <person name="Frisvad J.C."/>
            <person name="Nielsen K.F."/>
            <person name="Lyhne E.K."/>
            <person name="Kogle M.E."/>
            <person name="Kuo A."/>
            <person name="Riley R."/>
            <person name="Clum A."/>
            <person name="Nolan M."/>
            <person name="Lipzen A."/>
            <person name="Salamov A."/>
            <person name="Henrissat B."/>
            <person name="Wiebenga A."/>
            <person name="De vries R.P."/>
            <person name="Grigoriev I.V."/>
            <person name="Mortensen U.H."/>
            <person name="Andersen M.R."/>
            <person name="Baker S.E."/>
        </authorList>
    </citation>
    <scope>NUCLEOTIDE SEQUENCE [LARGE SCALE GENOMIC DNA]</scope>
    <source>
        <strain evidence="1 2">CBS 114.80</strain>
    </source>
</reference>
<sequence length="51" mass="5295">MTTRKVPIIVGDSGETYVFIEPGVGSVLRAASPFTSASATCAEDRCIGYAV</sequence>
<keyword evidence="2" id="KW-1185">Reference proteome</keyword>
<dbReference type="EMBL" id="KZ825465">
    <property type="protein sequence ID" value="PYI36316.1"/>
    <property type="molecule type" value="Genomic_DNA"/>
</dbReference>
<proteinExistence type="predicted"/>
<protein>
    <submittedName>
        <fullName evidence="1">Uncharacterized protein</fullName>
    </submittedName>
</protein>
<accession>A0A2V5JHW0</accession>
<gene>
    <name evidence="1" type="ORF">BP00DRAFT_421654</name>
</gene>
<dbReference type="Proteomes" id="UP000248817">
    <property type="component" value="Unassembled WGS sequence"/>
</dbReference>
<name>A0A2V5JHW0_9EURO</name>
<organism evidence="1 2">
    <name type="scientific">Aspergillus indologenus CBS 114.80</name>
    <dbReference type="NCBI Taxonomy" id="1450541"/>
    <lineage>
        <taxon>Eukaryota</taxon>
        <taxon>Fungi</taxon>
        <taxon>Dikarya</taxon>
        <taxon>Ascomycota</taxon>
        <taxon>Pezizomycotina</taxon>
        <taxon>Eurotiomycetes</taxon>
        <taxon>Eurotiomycetidae</taxon>
        <taxon>Eurotiales</taxon>
        <taxon>Aspergillaceae</taxon>
        <taxon>Aspergillus</taxon>
        <taxon>Aspergillus subgen. Circumdati</taxon>
    </lineage>
</organism>